<feature type="region of interest" description="Disordered" evidence="1">
    <location>
        <begin position="1064"/>
        <end position="1107"/>
    </location>
</feature>
<protein>
    <submittedName>
        <fullName evidence="2">Uncharacterized protein</fullName>
    </submittedName>
</protein>
<comment type="caution">
    <text evidence="2">The sequence shown here is derived from an EMBL/GenBank/DDBJ whole genome shotgun (WGS) entry which is preliminary data.</text>
</comment>
<name>A0A836L799_9TRYP</name>
<feature type="region of interest" description="Disordered" evidence="1">
    <location>
        <begin position="230"/>
        <end position="257"/>
    </location>
</feature>
<evidence type="ECO:0000313" key="2">
    <source>
        <dbReference type="EMBL" id="KAG5501576.1"/>
    </source>
</evidence>
<evidence type="ECO:0000313" key="3">
    <source>
        <dbReference type="Proteomes" id="UP000674318"/>
    </source>
</evidence>
<dbReference type="AlphaFoldDB" id="A0A836L799"/>
<keyword evidence="3" id="KW-1185">Reference proteome</keyword>
<dbReference type="Proteomes" id="UP000674318">
    <property type="component" value="Unassembled WGS sequence"/>
</dbReference>
<organism evidence="2 3">
    <name type="scientific">Porcisia hertigi</name>
    <dbReference type="NCBI Taxonomy" id="2761500"/>
    <lineage>
        <taxon>Eukaryota</taxon>
        <taxon>Discoba</taxon>
        <taxon>Euglenozoa</taxon>
        <taxon>Kinetoplastea</taxon>
        <taxon>Metakinetoplastina</taxon>
        <taxon>Trypanosomatida</taxon>
        <taxon>Trypanosomatidae</taxon>
        <taxon>Leishmaniinae</taxon>
        <taxon>Porcisia</taxon>
    </lineage>
</organism>
<feature type="region of interest" description="Disordered" evidence="1">
    <location>
        <begin position="319"/>
        <end position="350"/>
    </location>
</feature>
<feature type="compositionally biased region" description="Basic and acidic residues" evidence="1">
    <location>
        <begin position="321"/>
        <end position="336"/>
    </location>
</feature>
<dbReference type="RefSeq" id="XP_067756199.1">
    <property type="nucleotide sequence ID" value="XM_067899409.1"/>
</dbReference>
<gene>
    <name evidence="2" type="ORF">JKF63_03406</name>
</gene>
<proteinExistence type="predicted"/>
<evidence type="ECO:0000256" key="1">
    <source>
        <dbReference type="SAM" id="MobiDB-lite"/>
    </source>
</evidence>
<reference evidence="2 3" key="1">
    <citation type="submission" date="2021-02" db="EMBL/GenBank/DDBJ databases">
        <title>Porcisia hertigi Genome sequencing and assembly.</title>
        <authorList>
            <person name="Almutairi H."/>
            <person name="Gatherer D."/>
        </authorList>
    </citation>
    <scope>NUCLEOTIDE SEQUENCE [LARGE SCALE GENOMIC DNA]</scope>
    <source>
        <strain evidence="2 3">C119</strain>
    </source>
</reference>
<dbReference type="GeneID" id="94289486"/>
<dbReference type="KEGG" id="phet:94289486"/>
<dbReference type="EMBL" id="JAFJZO010000027">
    <property type="protein sequence ID" value="KAG5501576.1"/>
    <property type="molecule type" value="Genomic_DNA"/>
</dbReference>
<dbReference type="OrthoDB" id="273639at2759"/>
<accession>A0A836L799</accession>
<sequence>MTGGMKTPRQAVSPPVTRLVDVDEAVRILHQACQSRARADTLAPLVESAHHLASHCTPALLSSVLEACDATAVVEAAPKKLVMLNAAWKLLLTIVTHEGVQPDFYRAAVAHMVDQLRWGVLSHDWSDKKRIRLATFFASHVVSTVRAHPQFLVPHSPASAAVIDQLVQVYFAVCVTVATSMRDTEAVSLLYDNIVVRLHTIFDCLGNAVAVTAATTSVYSGDLGAEAACRTEEEDKGGAASSPPRDGGTLGPSAALPPQLRYEGPSSVVEKILTQCVSTVTAREVEEAAVGGVAVRMAAATAAFSLYLHVVRGVLGAGVRSSDRTAADSTRQDDYSSTRNTEGSWAEVPQVSNSPRVVPLEMQELVMESMMWWTHRLPDEEQLHASETRVSLLRLEVLTWAAALPPNVFCHTGTPDASAGVSPLSLRALWTDTLATAWLQWLCRMCDAPHHKEDAKLAGSTEALRAGEPCQAYAMAPESDLGASGRRKGEAAPPVLVAASSRFASVLLLSVAGTLHSSSVALMVLEAWAQLFRRAEAVVADPISAIPPSGGFSTTNNAVAMAGALLRVLADLRCGAVALVEGLLRLKRFPYPDDRSGASSEQPANLGCTGGVTTIPLQWICSAVALLAYGEAVLGVHSLRIEAGAQAECTGQAEGAVASRVIGHLIAVMRAYLTPDFCGTKSSAMERISEASAVADATTQLHALLVSVKQQGSIFGTKGTSASAQIAQRTRTALCLVGVPRAWCALVAAMSQLRSPDSVDAEEAEAAERWTMELKAVLLSLGPLLASLTHTLESLDCEQGLQEASERAEKPCSLPYARVARWVAARLLDGVAVVPLTDSSEDAVLVACVRRWTDLAFEGATCAPGEGSAAVRTDDPVSLADATAALLHVVEECTTLPLEKFCLSEHATRSLMELLQGNDASVFGEFGDASGDGDVNGRCPPYLELWCREAAQWCEMEKWLLTRPCAMGESERAKELSSAPALADELRASLPSSHEELARGLLYCEAVLRHLHDRDFVLLEDEERQYKRHRNEKGVDTQVTVNAVLQSVGRIQELSRSFLLRAGGASGTDTPGGTAAMGETPIQPPPPAAPLEVVVPPASEGDFGNGAPVVALTGTRPVGGGRVRSDAEVISVD</sequence>